<dbReference type="PANTHER" id="PTHR23020">
    <property type="entry name" value="UNCHARACTERIZED NUCLEAR HORMONE RECEPTOR-RELATED"/>
    <property type="match status" value="1"/>
</dbReference>
<dbReference type="AlphaFoldDB" id="A0A4U5MDE7"/>
<evidence type="ECO:0000313" key="2">
    <source>
        <dbReference type="EMBL" id="TKR67177.1"/>
    </source>
</evidence>
<reference evidence="2 3" key="2">
    <citation type="journal article" date="2019" name="G3 (Bethesda)">
        <title>Hybrid Assembly of the Genome of the Entomopathogenic Nematode Steinernema carpocapsae Identifies the X-Chromosome.</title>
        <authorList>
            <person name="Serra L."/>
            <person name="Macchietto M."/>
            <person name="Macias-Munoz A."/>
            <person name="McGill C.J."/>
            <person name="Rodriguez I.M."/>
            <person name="Rodriguez B."/>
            <person name="Murad R."/>
            <person name="Mortazavi A."/>
        </authorList>
    </citation>
    <scope>NUCLEOTIDE SEQUENCE [LARGE SCALE GENOMIC DNA]</scope>
    <source>
        <strain evidence="2 3">ALL</strain>
    </source>
</reference>
<evidence type="ECO:0000313" key="3">
    <source>
        <dbReference type="Proteomes" id="UP000298663"/>
    </source>
</evidence>
<sequence>MVETAPLPTALRTYAAHNLDTSELIADSPFTVKWLLDILTASDDKFQVLTKTSKVTKVTGIDLSQGKGFASKVYKVTIEFDDQNEKHIVCLKVPETESFNEAFTKDEMGMKLETGIKQAEVAMLHNRECDFYEKYAPHLDIPLPKVYKTIKWIIGEQQGAILMESFFGETTTMPVSAGLTTQQLYNLAKQMATWHSYILSLPKEEWMGNYPATMFDSFCEGDFLEAALKALKEKNAGRFDEAVDTLGPLAKSLKFFHYCWSEVYLDVGLPPVLAHGDLWTNNILWKKNPDGSIANELAAIIDWQAIHDGCMTADLARFMAICADAEVRREHEFKILQFYYDEVVKNFNEKGKTAEFTMDQLTKAYKANFIVHAMFLMCMGPLLFPDVSSQQPDYKVKKAEREKILLRAEFAAKDAMEYLKDVPEDIKNA</sequence>
<name>A0A4U5MDE7_STECR</name>
<protein>
    <recommendedName>
        <fullName evidence="1">CHK kinase-like domain-containing protein</fullName>
    </recommendedName>
</protein>
<dbReference type="SMART" id="SM00587">
    <property type="entry name" value="CHK"/>
    <property type="match status" value="1"/>
</dbReference>
<proteinExistence type="predicted"/>
<dbReference type="InterPro" id="IPR052961">
    <property type="entry name" value="Oxido-Kinase-like_Enzymes"/>
</dbReference>
<dbReference type="InterPro" id="IPR012877">
    <property type="entry name" value="Dhs-27"/>
</dbReference>
<feature type="domain" description="CHK kinase-like" evidence="1">
    <location>
        <begin position="161"/>
        <end position="349"/>
    </location>
</feature>
<reference evidence="2 3" key="1">
    <citation type="journal article" date="2015" name="Genome Biol.">
        <title>Comparative genomics of Steinernema reveals deeply conserved gene regulatory networks.</title>
        <authorList>
            <person name="Dillman A.R."/>
            <person name="Macchietto M."/>
            <person name="Porter C.F."/>
            <person name="Rogers A."/>
            <person name="Williams B."/>
            <person name="Antoshechkin I."/>
            <person name="Lee M.M."/>
            <person name="Goodwin Z."/>
            <person name="Lu X."/>
            <person name="Lewis E.E."/>
            <person name="Goodrich-Blair H."/>
            <person name="Stock S.P."/>
            <person name="Adams B.J."/>
            <person name="Sternberg P.W."/>
            <person name="Mortazavi A."/>
        </authorList>
    </citation>
    <scope>NUCLEOTIDE SEQUENCE [LARGE SCALE GENOMIC DNA]</scope>
    <source>
        <strain evidence="2 3">ALL</strain>
    </source>
</reference>
<accession>A0A4U5MDE7</accession>
<evidence type="ECO:0000259" key="1">
    <source>
        <dbReference type="SMART" id="SM00587"/>
    </source>
</evidence>
<dbReference type="Proteomes" id="UP000298663">
    <property type="component" value="Unassembled WGS sequence"/>
</dbReference>
<dbReference type="InterPro" id="IPR015897">
    <property type="entry name" value="CHK_kinase-like"/>
</dbReference>
<dbReference type="EMBL" id="AZBU02000008">
    <property type="protein sequence ID" value="TKR67177.1"/>
    <property type="molecule type" value="Genomic_DNA"/>
</dbReference>
<dbReference type="SUPFAM" id="SSF56112">
    <property type="entry name" value="Protein kinase-like (PK-like)"/>
    <property type="match status" value="1"/>
</dbReference>
<dbReference type="InterPro" id="IPR011009">
    <property type="entry name" value="Kinase-like_dom_sf"/>
</dbReference>
<gene>
    <name evidence="2" type="ORF">L596_023368</name>
</gene>
<comment type="caution">
    <text evidence="2">The sequence shown here is derived from an EMBL/GenBank/DDBJ whole genome shotgun (WGS) entry which is preliminary data.</text>
</comment>
<dbReference type="OrthoDB" id="191037at2759"/>
<dbReference type="PANTHER" id="PTHR23020:SF41">
    <property type="entry name" value="AMINOGLYCOSIDE PHOSPHOTRANSFERASE DOMAIN-CONTAINING PROTEIN"/>
    <property type="match status" value="1"/>
</dbReference>
<dbReference type="Pfam" id="PF07914">
    <property type="entry name" value="DUF1679"/>
    <property type="match status" value="1"/>
</dbReference>
<dbReference type="Gene3D" id="3.90.1200.10">
    <property type="match status" value="1"/>
</dbReference>
<organism evidence="2 3">
    <name type="scientific">Steinernema carpocapsae</name>
    <name type="common">Entomopathogenic nematode</name>
    <dbReference type="NCBI Taxonomy" id="34508"/>
    <lineage>
        <taxon>Eukaryota</taxon>
        <taxon>Metazoa</taxon>
        <taxon>Ecdysozoa</taxon>
        <taxon>Nematoda</taxon>
        <taxon>Chromadorea</taxon>
        <taxon>Rhabditida</taxon>
        <taxon>Tylenchina</taxon>
        <taxon>Panagrolaimomorpha</taxon>
        <taxon>Strongyloidoidea</taxon>
        <taxon>Steinernematidae</taxon>
        <taxon>Steinernema</taxon>
    </lineage>
</organism>
<keyword evidence="3" id="KW-1185">Reference proteome</keyword>